<organism evidence="2 3">
    <name type="scientific">Ditylenchus dipsaci</name>
    <dbReference type="NCBI Taxonomy" id="166011"/>
    <lineage>
        <taxon>Eukaryota</taxon>
        <taxon>Metazoa</taxon>
        <taxon>Ecdysozoa</taxon>
        <taxon>Nematoda</taxon>
        <taxon>Chromadorea</taxon>
        <taxon>Rhabditida</taxon>
        <taxon>Tylenchina</taxon>
        <taxon>Tylenchomorpha</taxon>
        <taxon>Sphaerularioidea</taxon>
        <taxon>Anguinidae</taxon>
        <taxon>Anguininae</taxon>
        <taxon>Ditylenchus</taxon>
    </lineage>
</organism>
<dbReference type="WBParaSite" id="jg5346">
    <property type="protein sequence ID" value="jg5346"/>
    <property type="gene ID" value="jg5346"/>
</dbReference>
<protein>
    <submittedName>
        <fullName evidence="3">CRIB domain-containing protein</fullName>
    </submittedName>
</protein>
<feature type="compositionally biased region" description="Basic residues" evidence="1">
    <location>
        <begin position="47"/>
        <end position="58"/>
    </location>
</feature>
<feature type="region of interest" description="Disordered" evidence="1">
    <location>
        <begin position="1"/>
        <end position="62"/>
    </location>
</feature>
<sequence length="129" mass="14566">MRAHHSCRHCPPLPTAACTDEFGQQRNPQQSSAAKPQQQHKLNKESKKAKKGDKRPKHRKEDIANLTDFKTFAHVGSDKMEVSSRQVYTTTSGRQWLRDLLRAAGLQSQRVTAPLGGAKKPLEGKHKWM</sequence>
<name>A0A915EE06_9BILA</name>
<dbReference type="AlphaFoldDB" id="A0A915EE06"/>
<evidence type="ECO:0000256" key="1">
    <source>
        <dbReference type="SAM" id="MobiDB-lite"/>
    </source>
</evidence>
<evidence type="ECO:0000313" key="3">
    <source>
        <dbReference type="WBParaSite" id="jg5346"/>
    </source>
</evidence>
<accession>A0A915EE06</accession>
<dbReference type="Proteomes" id="UP000887574">
    <property type="component" value="Unplaced"/>
</dbReference>
<reference evidence="3" key="1">
    <citation type="submission" date="2022-11" db="UniProtKB">
        <authorList>
            <consortium name="WormBaseParasite"/>
        </authorList>
    </citation>
    <scope>IDENTIFICATION</scope>
</reference>
<feature type="compositionally biased region" description="Low complexity" evidence="1">
    <location>
        <begin position="28"/>
        <end position="40"/>
    </location>
</feature>
<keyword evidence="2" id="KW-1185">Reference proteome</keyword>
<evidence type="ECO:0000313" key="2">
    <source>
        <dbReference type="Proteomes" id="UP000887574"/>
    </source>
</evidence>
<proteinExistence type="predicted"/>